<dbReference type="AlphaFoldDB" id="A0A3M7T637"/>
<comment type="caution">
    <text evidence="1">The sequence shown here is derived from an EMBL/GenBank/DDBJ whole genome shotgun (WGS) entry which is preliminary data.</text>
</comment>
<dbReference type="EMBL" id="REGN01000243">
    <property type="protein sequence ID" value="RNA43288.1"/>
    <property type="molecule type" value="Genomic_DNA"/>
</dbReference>
<evidence type="ECO:0000313" key="1">
    <source>
        <dbReference type="EMBL" id="RNA43288.1"/>
    </source>
</evidence>
<proteinExistence type="predicted"/>
<evidence type="ECO:0000313" key="2">
    <source>
        <dbReference type="Proteomes" id="UP000276133"/>
    </source>
</evidence>
<keyword evidence="2" id="KW-1185">Reference proteome</keyword>
<name>A0A3M7T637_BRAPC</name>
<reference evidence="1 2" key="1">
    <citation type="journal article" date="2018" name="Sci. Rep.">
        <title>Genomic signatures of local adaptation to the degree of environmental predictability in rotifers.</title>
        <authorList>
            <person name="Franch-Gras L."/>
            <person name="Hahn C."/>
            <person name="Garcia-Roger E.M."/>
            <person name="Carmona M.J."/>
            <person name="Serra M."/>
            <person name="Gomez A."/>
        </authorList>
    </citation>
    <scope>NUCLEOTIDE SEQUENCE [LARGE SCALE GENOMIC DNA]</scope>
    <source>
        <strain evidence="1">HYR1</strain>
    </source>
</reference>
<organism evidence="1 2">
    <name type="scientific">Brachionus plicatilis</name>
    <name type="common">Marine rotifer</name>
    <name type="synonym">Brachionus muelleri</name>
    <dbReference type="NCBI Taxonomy" id="10195"/>
    <lineage>
        <taxon>Eukaryota</taxon>
        <taxon>Metazoa</taxon>
        <taxon>Spiralia</taxon>
        <taxon>Gnathifera</taxon>
        <taxon>Rotifera</taxon>
        <taxon>Eurotatoria</taxon>
        <taxon>Monogononta</taxon>
        <taxon>Pseudotrocha</taxon>
        <taxon>Ploima</taxon>
        <taxon>Brachionidae</taxon>
        <taxon>Brachionus</taxon>
    </lineage>
</organism>
<accession>A0A3M7T637</accession>
<protein>
    <submittedName>
        <fullName evidence="1">Uncharacterized protein</fullName>
    </submittedName>
</protein>
<dbReference type="Proteomes" id="UP000276133">
    <property type="component" value="Unassembled WGS sequence"/>
</dbReference>
<gene>
    <name evidence="1" type="ORF">BpHYR1_028728</name>
</gene>
<sequence>MTCQMAQEMISQAKNLQSQIEIQRKESEVNRRLLIEKLLQTSSSAQPDSFMSTSSSSSSMTHSNVVQIEFSDQIYFYQDLPNPHKSKTFRHKEKIFSTNFF</sequence>